<comment type="caution">
    <text evidence="2">The sequence shown here is derived from an EMBL/GenBank/DDBJ whole genome shotgun (WGS) entry which is preliminary data.</text>
</comment>
<evidence type="ECO:0000313" key="2">
    <source>
        <dbReference type="EMBL" id="MFC4910052.1"/>
    </source>
</evidence>
<organism evidence="2 3">
    <name type="scientific">Actinomadura gamaensis</name>
    <dbReference type="NCBI Taxonomy" id="1763541"/>
    <lineage>
        <taxon>Bacteria</taxon>
        <taxon>Bacillati</taxon>
        <taxon>Actinomycetota</taxon>
        <taxon>Actinomycetes</taxon>
        <taxon>Streptosporangiales</taxon>
        <taxon>Thermomonosporaceae</taxon>
        <taxon>Actinomadura</taxon>
    </lineage>
</organism>
<dbReference type="Pfam" id="PF05257">
    <property type="entry name" value="CHAP"/>
    <property type="match status" value="1"/>
</dbReference>
<gene>
    <name evidence="2" type="ORF">ACFPCY_22220</name>
</gene>
<dbReference type="EMBL" id="JBHSIT010000006">
    <property type="protein sequence ID" value="MFC4910052.1"/>
    <property type="molecule type" value="Genomic_DNA"/>
</dbReference>
<dbReference type="Proteomes" id="UP001595872">
    <property type="component" value="Unassembled WGS sequence"/>
</dbReference>
<dbReference type="InterPro" id="IPR038765">
    <property type="entry name" value="Papain-like_cys_pep_sf"/>
</dbReference>
<proteinExistence type="predicted"/>
<feature type="domain" description="Peptidase C51" evidence="1">
    <location>
        <begin position="43"/>
        <end position="129"/>
    </location>
</feature>
<dbReference type="InterPro" id="IPR007921">
    <property type="entry name" value="CHAP_dom"/>
</dbReference>
<reference evidence="3" key="1">
    <citation type="journal article" date="2019" name="Int. J. Syst. Evol. Microbiol.">
        <title>The Global Catalogue of Microorganisms (GCM) 10K type strain sequencing project: providing services to taxonomists for standard genome sequencing and annotation.</title>
        <authorList>
            <consortium name="The Broad Institute Genomics Platform"/>
            <consortium name="The Broad Institute Genome Sequencing Center for Infectious Disease"/>
            <person name="Wu L."/>
            <person name="Ma J."/>
        </authorList>
    </citation>
    <scope>NUCLEOTIDE SEQUENCE [LARGE SCALE GENOMIC DNA]</scope>
    <source>
        <strain evidence="3">KLKA75</strain>
    </source>
</reference>
<name>A0ABV9U0S5_9ACTN</name>
<dbReference type="SUPFAM" id="SSF54001">
    <property type="entry name" value="Cysteine proteinases"/>
    <property type="match status" value="1"/>
</dbReference>
<evidence type="ECO:0000313" key="3">
    <source>
        <dbReference type="Proteomes" id="UP001595872"/>
    </source>
</evidence>
<accession>A0ABV9U0S5</accession>
<keyword evidence="3" id="KW-1185">Reference proteome</keyword>
<protein>
    <submittedName>
        <fullName evidence="2">CHAP domain-containing protein</fullName>
    </submittedName>
</protein>
<dbReference type="RefSeq" id="WP_378258059.1">
    <property type="nucleotide sequence ID" value="NZ_JBHSIT010000006.1"/>
</dbReference>
<evidence type="ECO:0000259" key="1">
    <source>
        <dbReference type="Pfam" id="PF05257"/>
    </source>
</evidence>
<sequence length="342" mass="36505">MDPIGGKLLDVARKQIGYQAKDDGYSKYGEWYRKTVDGDHDSYFSTAPWCDMFLAWAAQQAGVAEQAGQFASTVDHAKWFQKQGAFGHKAEPGALVFFDWSGSGDVDQIDHVGLVESVDGDCLHTIEGNTDGGQLIRHTRCDDGMVVGYGYPGKVRTPETSEKYAPKHAAPPAPVQNIGAAHDASVPAARHRPAPAARHEHDATLPSQEVVMGGVLALILCGTVALTAGKAAAARAAEMAPERAPIRVRKRGKHHRPAVPVALPADVTPADLDAAASETTVMPALSLAAAHEAEDREFWGRIAHLKEDEDLAFWDELHAESTLTSALSRALATGTDGAPRPL</sequence>